<organism evidence="2 3">
    <name type="scientific">Enterococcus silesiacus</name>
    <dbReference type="NCBI Taxonomy" id="332949"/>
    <lineage>
        <taxon>Bacteria</taxon>
        <taxon>Bacillati</taxon>
        <taxon>Bacillota</taxon>
        <taxon>Bacilli</taxon>
        <taxon>Lactobacillales</taxon>
        <taxon>Enterococcaceae</taxon>
        <taxon>Enterococcus</taxon>
    </lineage>
</organism>
<dbReference type="SUPFAM" id="SSF69118">
    <property type="entry name" value="AhpD-like"/>
    <property type="match status" value="1"/>
</dbReference>
<evidence type="ECO:0000313" key="3">
    <source>
        <dbReference type="Proteomes" id="UP000183039"/>
    </source>
</evidence>
<accession>A0AA91GE52</accession>
<dbReference type="PANTHER" id="PTHR34846:SF10">
    <property type="entry name" value="CYTOPLASMIC PROTEIN"/>
    <property type="match status" value="1"/>
</dbReference>
<dbReference type="Pfam" id="PF02627">
    <property type="entry name" value="CMD"/>
    <property type="match status" value="1"/>
</dbReference>
<comment type="caution">
    <text evidence="2">The sequence shown here is derived from an EMBL/GenBank/DDBJ whole genome shotgun (WGS) entry which is preliminary data.</text>
</comment>
<dbReference type="AlphaFoldDB" id="A0AA91GE52"/>
<evidence type="ECO:0000313" key="2">
    <source>
        <dbReference type="EMBL" id="OJG87740.1"/>
    </source>
</evidence>
<dbReference type="InterPro" id="IPR003779">
    <property type="entry name" value="CMD-like"/>
</dbReference>
<dbReference type="Gene3D" id="1.20.1290.10">
    <property type="entry name" value="AhpD-like"/>
    <property type="match status" value="1"/>
</dbReference>
<dbReference type="Proteomes" id="UP000183039">
    <property type="component" value="Unassembled WGS sequence"/>
</dbReference>
<dbReference type="GO" id="GO:0051920">
    <property type="term" value="F:peroxiredoxin activity"/>
    <property type="evidence" value="ECO:0007669"/>
    <property type="project" value="InterPro"/>
</dbReference>
<dbReference type="InterPro" id="IPR029032">
    <property type="entry name" value="AhpD-like"/>
</dbReference>
<evidence type="ECO:0000259" key="1">
    <source>
        <dbReference type="Pfam" id="PF02627"/>
    </source>
</evidence>
<reference evidence="2 3" key="1">
    <citation type="submission" date="2014-12" db="EMBL/GenBank/DDBJ databases">
        <title>Draft genome sequences of 29 type strains of Enterococci.</title>
        <authorList>
            <person name="Zhong Z."/>
            <person name="Sun Z."/>
            <person name="Liu W."/>
            <person name="Zhang W."/>
            <person name="Zhang H."/>
        </authorList>
    </citation>
    <scope>NUCLEOTIDE SEQUENCE [LARGE SCALE GENOMIC DNA]</scope>
    <source>
        <strain evidence="2 3">DSM 22801</strain>
    </source>
</reference>
<gene>
    <name evidence="2" type="ORF">RV15_GL001873</name>
</gene>
<dbReference type="PANTHER" id="PTHR34846">
    <property type="entry name" value="4-CARBOXYMUCONOLACTONE DECARBOXYLASE FAMILY PROTEIN (AFU_ORTHOLOGUE AFUA_6G11590)"/>
    <property type="match status" value="1"/>
</dbReference>
<feature type="domain" description="Carboxymuconolactone decarboxylase-like" evidence="1">
    <location>
        <begin position="40"/>
        <end position="107"/>
    </location>
</feature>
<sequence>MQQQIVIKGDSLMTKTRFLLHKENKEAYGKIAELDQIGKSGSINENLQELIKIYASQLNGCVFCIDMHSKDALAKGENVQRIIGLTAWEEAAFYTAEERAVLAFTKEVTLIHQGGVSDETYQELQQYYSEKEIGELLILIGTINIYNRIGVTTLLQPKID</sequence>
<protein>
    <submittedName>
        <fullName evidence="2">Alkylhydroperoxidase AhpD family core domain-containing protein</fullName>
    </submittedName>
</protein>
<dbReference type="InterPro" id="IPR004675">
    <property type="entry name" value="AhpD_core"/>
</dbReference>
<dbReference type="EMBL" id="JXLC01000027">
    <property type="protein sequence ID" value="OJG87740.1"/>
    <property type="molecule type" value="Genomic_DNA"/>
</dbReference>
<dbReference type="NCBIfam" id="TIGR00778">
    <property type="entry name" value="ahpD_dom"/>
    <property type="match status" value="1"/>
</dbReference>
<proteinExistence type="predicted"/>
<name>A0AA91GE52_9ENTE</name>